<keyword evidence="1" id="KW-0413">Isomerase</keyword>
<dbReference type="PANTHER" id="PTHR37950:SF1">
    <property type="entry name" value="4-HYDROXYPHENYLACETATE CATABOLISM PROTEIN"/>
    <property type="match status" value="1"/>
</dbReference>
<dbReference type="CDD" id="cd00580">
    <property type="entry name" value="CHMI"/>
    <property type="match status" value="1"/>
</dbReference>
<dbReference type="Proteomes" id="UP000251341">
    <property type="component" value="Unassembled WGS sequence"/>
</dbReference>
<dbReference type="AlphaFoldDB" id="A0A315ENG1"/>
<evidence type="ECO:0000313" key="2">
    <source>
        <dbReference type="Proteomes" id="UP000251341"/>
    </source>
</evidence>
<reference evidence="1 2" key="1">
    <citation type="submission" date="2017-04" db="EMBL/GenBank/DDBJ databases">
        <title>Unexpected and diverse lifestyles within the genus Limnohabitans.</title>
        <authorList>
            <person name="Kasalicky V."/>
            <person name="Mehrshad M."/>
            <person name="Andrei S.-A."/>
            <person name="Salcher M."/>
            <person name="Kratochvilova H."/>
            <person name="Simek K."/>
            <person name="Ghai R."/>
        </authorList>
    </citation>
    <scope>NUCLEOTIDE SEQUENCE [LARGE SCALE GENOMIC DNA]</scope>
    <source>
        <strain evidence="1 2">MWH-C5</strain>
    </source>
</reference>
<proteinExistence type="predicted"/>
<dbReference type="Pfam" id="PF02962">
    <property type="entry name" value="CHMI"/>
    <property type="match status" value="1"/>
</dbReference>
<name>A0A315ENG1_9BURK</name>
<dbReference type="RefSeq" id="WP_108402097.1">
    <property type="nucleotide sequence ID" value="NZ_NESP01000001.1"/>
</dbReference>
<keyword evidence="2" id="KW-1185">Reference proteome</keyword>
<protein>
    <submittedName>
        <fullName evidence="1">5-carboxymethyl-2-hydroxymuconate isomerase</fullName>
    </submittedName>
</protein>
<gene>
    <name evidence="1" type="ORF">B9Z44_07610</name>
</gene>
<dbReference type="InterPro" id="IPR014347">
    <property type="entry name" value="Tautomerase/MIF_sf"/>
</dbReference>
<dbReference type="Gene3D" id="3.30.429.10">
    <property type="entry name" value="Macrophage Migration Inhibitory Factor"/>
    <property type="match status" value="1"/>
</dbReference>
<dbReference type="GO" id="GO:0008704">
    <property type="term" value="F:5-carboxymethyl-2-hydroxymuconate delta-isomerase activity"/>
    <property type="evidence" value="ECO:0007669"/>
    <property type="project" value="InterPro"/>
</dbReference>
<organism evidence="1 2">
    <name type="scientific">Limnohabitans curvus</name>
    <dbReference type="NCBI Taxonomy" id="323423"/>
    <lineage>
        <taxon>Bacteria</taxon>
        <taxon>Pseudomonadati</taxon>
        <taxon>Pseudomonadota</taxon>
        <taxon>Betaproteobacteria</taxon>
        <taxon>Burkholderiales</taxon>
        <taxon>Comamonadaceae</taxon>
        <taxon>Limnohabitans</taxon>
    </lineage>
</organism>
<dbReference type="EMBL" id="NESP01000001">
    <property type="protein sequence ID" value="PUE59446.1"/>
    <property type="molecule type" value="Genomic_DNA"/>
</dbReference>
<comment type="caution">
    <text evidence="1">The sequence shown here is derived from an EMBL/GenBank/DDBJ whole genome shotgun (WGS) entry which is preliminary data.</text>
</comment>
<dbReference type="PANTHER" id="PTHR37950">
    <property type="entry name" value="4-HYDROXYPHENYLACETATE CATABOLISM PROTEIN"/>
    <property type="match status" value="1"/>
</dbReference>
<sequence length="134" mass="14519">MPHLIIQYTAQLDAETDMGELCQTLSATMLAAKHPDGQAVFPIGATRVLAFATSHAVIADGSGDYAYVYLNFRVAKGRTPEMIAQVGQSLLTATQAHFAEVFAQRPIGITLQIDEGHEVFNAVHNNLHPLFSKP</sequence>
<accession>A0A315ENG1</accession>
<evidence type="ECO:0000313" key="1">
    <source>
        <dbReference type="EMBL" id="PUE59446.1"/>
    </source>
</evidence>
<dbReference type="InterPro" id="IPR004220">
    <property type="entry name" value="5-COMe_2-OHmuconate_Isoase"/>
</dbReference>
<dbReference type="SUPFAM" id="SSF55331">
    <property type="entry name" value="Tautomerase/MIF"/>
    <property type="match status" value="1"/>
</dbReference>